<keyword evidence="2" id="KW-1185">Reference proteome</keyword>
<protein>
    <submittedName>
        <fullName evidence="1">Uncharacterized protein</fullName>
    </submittedName>
</protein>
<name>A0A1A9HVT1_9CHLA</name>
<dbReference type="Proteomes" id="UP000078162">
    <property type="component" value="Chromosome"/>
</dbReference>
<sequence>MYFLKKNLETQILFGNPLGFSLSFPRFFALSICKDNKISKSNPAVVFLVRRFFT</sequence>
<evidence type="ECO:0000313" key="1">
    <source>
        <dbReference type="EMBL" id="ANH78213.1"/>
    </source>
</evidence>
<proteinExistence type="predicted"/>
<reference evidence="2" key="1">
    <citation type="submission" date="2016-03" db="EMBL/GenBank/DDBJ databases">
        <title>Culture-independent genomics supports pathogen discovery for uncultivable bacteria within the genus Chlamydia.</title>
        <authorList>
            <person name="Taylor-Brown A."/>
            <person name="Bachmann N.L."/>
            <person name="Borel N."/>
            <person name="Polkinghorne A."/>
        </authorList>
    </citation>
    <scope>NUCLEOTIDE SEQUENCE [LARGE SCALE GENOMIC DNA]</scope>
    <source>
        <strain evidence="2">2742-308</strain>
    </source>
</reference>
<accession>A0A1A9HVT1</accession>
<dbReference type="STRING" id="1806891.Cs308_0037"/>
<dbReference type="KEGG" id="csaz:Cs308_0037"/>
<dbReference type="PATRIC" id="fig|1806891.3.peg.37"/>
<dbReference type="AlphaFoldDB" id="A0A1A9HVT1"/>
<organism evidence="1 2">
    <name type="scientific">Candidatus Chlamydia sanziniae</name>
    <dbReference type="NCBI Taxonomy" id="1806891"/>
    <lineage>
        <taxon>Bacteria</taxon>
        <taxon>Pseudomonadati</taxon>
        <taxon>Chlamydiota</taxon>
        <taxon>Chlamydiia</taxon>
        <taxon>Chlamydiales</taxon>
        <taxon>Chlamydiaceae</taxon>
        <taxon>Chlamydia/Chlamydophila group</taxon>
        <taxon>Chlamydia</taxon>
    </lineage>
</organism>
<dbReference type="EMBL" id="CP014639">
    <property type="protein sequence ID" value="ANH78213.1"/>
    <property type="molecule type" value="Genomic_DNA"/>
</dbReference>
<evidence type="ECO:0000313" key="2">
    <source>
        <dbReference type="Proteomes" id="UP000078162"/>
    </source>
</evidence>
<gene>
    <name evidence="1" type="ORF">Cs308_0037</name>
</gene>